<dbReference type="InterPro" id="IPR014263">
    <property type="entry name" value="Methanolan_biosynth_EpsI"/>
</dbReference>
<keyword evidence="1" id="KW-0732">Signal</keyword>
<comment type="caution">
    <text evidence="3">The sequence shown here is derived from an EMBL/GenBank/DDBJ whole genome shotgun (WGS) entry which is preliminary data.</text>
</comment>
<accession>A0ABT2YJE0</accession>
<reference evidence="3 4" key="1">
    <citation type="submission" date="2021-11" db="EMBL/GenBank/DDBJ databases">
        <authorList>
            <person name="Liang Q."/>
            <person name="Mou H."/>
            <person name="Liu Z."/>
        </authorList>
    </citation>
    <scope>NUCLEOTIDE SEQUENCE [LARGE SCALE GENOMIC DNA]</scope>
    <source>
        <strain evidence="3 4">CHU3</strain>
    </source>
</reference>
<dbReference type="EMBL" id="JAJIRN010000008">
    <property type="protein sequence ID" value="MCV2370148.1"/>
    <property type="molecule type" value="Genomic_DNA"/>
</dbReference>
<dbReference type="RefSeq" id="WP_263572726.1">
    <property type="nucleotide sequence ID" value="NZ_JAJIRN010000008.1"/>
</dbReference>
<sequence length="235" mass="26442">MNSRRTALVVMAAMLGSAALADWARPTIKVSDSFKNFKLDAVFPKSFGDWRVDENLPVIVPPPDQQAQLDKIYNQTLARTYVNREGARVMLSVAYGGDQSDGLTVHVPDVCYVSQGFRMGETRDATLQVSGDIVIPVRHLMMTMGPRLEVVTYWVLMGDEATTSNTQRKWVSIRYGLKRQIPEGMLIRVSSINPEMDKAIPLHKDFINQLMLAMPENQRDRVIGRVSVKKDDSRS</sequence>
<evidence type="ECO:0000256" key="1">
    <source>
        <dbReference type="SAM" id="SignalP"/>
    </source>
</evidence>
<protein>
    <submittedName>
        <fullName evidence="3">EpsI family protein</fullName>
    </submittedName>
</protein>
<proteinExistence type="predicted"/>
<gene>
    <name evidence="3" type="ORF">LNV07_18875</name>
</gene>
<feature type="domain" description="Methanolan biosynthesis EpsI" evidence="2">
    <location>
        <begin position="8"/>
        <end position="215"/>
    </location>
</feature>
<feature type="signal peptide" evidence="1">
    <location>
        <begin position="1"/>
        <end position="21"/>
    </location>
</feature>
<evidence type="ECO:0000313" key="4">
    <source>
        <dbReference type="Proteomes" id="UP001209701"/>
    </source>
</evidence>
<evidence type="ECO:0000313" key="3">
    <source>
        <dbReference type="EMBL" id="MCV2370148.1"/>
    </source>
</evidence>
<feature type="chain" id="PRO_5047215425" evidence="1">
    <location>
        <begin position="22"/>
        <end position="235"/>
    </location>
</feature>
<dbReference type="NCBIfam" id="TIGR02914">
    <property type="entry name" value="EpsI_fam"/>
    <property type="match status" value="1"/>
</dbReference>
<dbReference type="NCBIfam" id="NF045609">
    <property type="entry name" value="EpsI_type_B"/>
    <property type="match status" value="1"/>
</dbReference>
<keyword evidence="4" id="KW-1185">Reference proteome</keyword>
<name>A0ABT2YJE0_9BURK</name>
<organism evidence="3 4">
    <name type="scientific">Roseateles oligotrophus</name>
    <dbReference type="NCBI Taxonomy" id="1769250"/>
    <lineage>
        <taxon>Bacteria</taxon>
        <taxon>Pseudomonadati</taxon>
        <taxon>Pseudomonadota</taxon>
        <taxon>Betaproteobacteria</taxon>
        <taxon>Burkholderiales</taxon>
        <taxon>Sphaerotilaceae</taxon>
        <taxon>Roseateles</taxon>
    </lineage>
</organism>
<dbReference type="InterPro" id="IPR054653">
    <property type="entry name" value="EpsI_type_B_pred"/>
</dbReference>
<dbReference type="Proteomes" id="UP001209701">
    <property type="component" value="Unassembled WGS sequence"/>
</dbReference>
<evidence type="ECO:0000259" key="2">
    <source>
        <dbReference type="Pfam" id="PF11984"/>
    </source>
</evidence>
<dbReference type="Pfam" id="PF11984">
    <property type="entry name" value="DUF3485"/>
    <property type="match status" value="1"/>
</dbReference>